<evidence type="ECO:0000313" key="9">
    <source>
        <dbReference type="Proteomes" id="UP001075354"/>
    </source>
</evidence>
<dbReference type="AlphaFoldDB" id="A0AAV7XGU0"/>
<protein>
    <recommendedName>
        <fullName evidence="7">C2H2-type domain-containing protein</fullName>
    </recommendedName>
</protein>
<reference evidence="8" key="1">
    <citation type="submission" date="2022-12" db="EMBL/GenBank/DDBJ databases">
        <title>Chromosome-level genome assembly of the bean flower thrips Megalurothrips usitatus.</title>
        <authorList>
            <person name="Ma L."/>
            <person name="Liu Q."/>
            <person name="Li H."/>
            <person name="Cai W."/>
        </authorList>
    </citation>
    <scope>NUCLEOTIDE SEQUENCE</scope>
    <source>
        <strain evidence="8">Cailab_2022a</strain>
    </source>
</reference>
<evidence type="ECO:0000256" key="6">
    <source>
        <dbReference type="SAM" id="MobiDB-lite"/>
    </source>
</evidence>
<keyword evidence="9" id="KW-1185">Reference proteome</keyword>
<accession>A0AAV7XGU0</accession>
<feature type="compositionally biased region" description="Polar residues" evidence="6">
    <location>
        <begin position="185"/>
        <end position="198"/>
    </location>
</feature>
<feature type="domain" description="C2H2-type" evidence="7">
    <location>
        <begin position="523"/>
        <end position="545"/>
    </location>
</feature>
<name>A0AAV7XGU0_9NEOP</name>
<feature type="region of interest" description="Disordered" evidence="6">
    <location>
        <begin position="295"/>
        <end position="335"/>
    </location>
</feature>
<dbReference type="GO" id="GO:0000981">
    <property type="term" value="F:DNA-binding transcription factor activity, RNA polymerase II-specific"/>
    <property type="evidence" value="ECO:0007669"/>
    <property type="project" value="TreeGrafter"/>
</dbReference>
<dbReference type="PROSITE" id="PS00028">
    <property type="entry name" value="ZINC_FINGER_C2H2_1"/>
    <property type="match status" value="2"/>
</dbReference>
<feature type="region of interest" description="Disordered" evidence="6">
    <location>
        <begin position="171"/>
        <end position="201"/>
    </location>
</feature>
<dbReference type="Gene3D" id="3.30.160.60">
    <property type="entry name" value="Classic Zinc Finger"/>
    <property type="match status" value="1"/>
</dbReference>
<gene>
    <name evidence="8" type="ORF">ONE63_001810</name>
</gene>
<keyword evidence="3 5" id="KW-0863">Zinc-finger</keyword>
<dbReference type="SUPFAM" id="SSF57667">
    <property type="entry name" value="beta-beta-alpha zinc fingers"/>
    <property type="match status" value="1"/>
</dbReference>
<dbReference type="Proteomes" id="UP001075354">
    <property type="component" value="Chromosome 11"/>
</dbReference>
<dbReference type="PROSITE" id="PS50157">
    <property type="entry name" value="ZINC_FINGER_C2H2_2"/>
    <property type="match status" value="3"/>
</dbReference>
<feature type="compositionally biased region" description="Basic and acidic residues" evidence="6">
    <location>
        <begin position="10"/>
        <end position="19"/>
    </location>
</feature>
<dbReference type="GO" id="GO:0000977">
    <property type="term" value="F:RNA polymerase II transcription regulatory region sequence-specific DNA binding"/>
    <property type="evidence" value="ECO:0007669"/>
    <property type="project" value="TreeGrafter"/>
</dbReference>
<evidence type="ECO:0000256" key="5">
    <source>
        <dbReference type="PROSITE-ProRule" id="PRU00042"/>
    </source>
</evidence>
<dbReference type="PANTHER" id="PTHR24409">
    <property type="entry name" value="ZINC FINGER PROTEIN 142"/>
    <property type="match status" value="1"/>
</dbReference>
<feature type="region of interest" description="Disordered" evidence="6">
    <location>
        <begin position="125"/>
        <end position="154"/>
    </location>
</feature>
<dbReference type="GO" id="GO:0008270">
    <property type="term" value="F:zinc ion binding"/>
    <property type="evidence" value="ECO:0007669"/>
    <property type="project" value="UniProtKB-KW"/>
</dbReference>
<keyword evidence="4" id="KW-0862">Zinc</keyword>
<evidence type="ECO:0000256" key="4">
    <source>
        <dbReference type="ARBA" id="ARBA00022833"/>
    </source>
</evidence>
<dbReference type="PANTHER" id="PTHR24409:SF295">
    <property type="entry name" value="AZ2-RELATED"/>
    <property type="match status" value="1"/>
</dbReference>
<comment type="caution">
    <text evidence="8">The sequence shown here is derived from an EMBL/GenBank/DDBJ whole genome shotgun (WGS) entry which is preliminary data.</text>
</comment>
<evidence type="ECO:0000259" key="7">
    <source>
        <dbReference type="PROSITE" id="PS50157"/>
    </source>
</evidence>
<evidence type="ECO:0000256" key="2">
    <source>
        <dbReference type="ARBA" id="ARBA00022737"/>
    </source>
</evidence>
<evidence type="ECO:0000256" key="1">
    <source>
        <dbReference type="ARBA" id="ARBA00022723"/>
    </source>
</evidence>
<dbReference type="InterPro" id="IPR036236">
    <property type="entry name" value="Znf_C2H2_sf"/>
</dbReference>
<feature type="region of interest" description="Disordered" evidence="6">
    <location>
        <begin position="1"/>
        <end position="42"/>
    </location>
</feature>
<keyword evidence="2" id="KW-0677">Repeat</keyword>
<dbReference type="SMART" id="SM00355">
    <property type="entry name" value="ZnF_C2H2"/>
    <property type="match status" value="4"/>
</dbReference>
<sequence>MEGETPDAVEESKDEERHAPQSSEVNTMEAEPAAAEDEENIAREFLSDLVDLIASAEEKLASPGGAAAEADAVIPEEKSPLILDENNDTSAVEVAARPLQEEKLASPRSVAVVAEADAVISEEKSPLVVDGNNNDPSAMEVSSEVTDLSLQEEKLESPQVCGAAVEAAEADTVIPEEKSPLVVDGNNNDPSGTEVSSEVSDHPFQDTTVEQHGSVVSVNGGDKLCVENTKDIVTFPPDAAAKNLQEIATSLAKVDIKSVDEKCDIFTVNTSQDLSSIQAGASVVACEVSSKFSSSNEDAIGKKEETVGDVSSPLLDEPVSLPNGNAPLDVPSSPKAVVRVKEETTSPQSSSIASVERPSIAEANLRSVKFEALSPGCCLTVDAEVNEVSSEICQNLGSDSTLQVRNPPSQSPKQEIGELKMEFQESSSCPDDQSNPIVSLQSIDELVDNDKNAINNSAKVEAPHKSVSNELFEGPIGYENPDNFDDSQYVTPVIYGCSVCFTIVGCTRESFIRHQKEYHWISLQCKVCKRKFSTTKGYENHMTTHIRYPCLHCPKEFRHQLEVEDHQGQHFSNKLFRCDRCGEEFYLRATLMQHRSFMGEKCPEILSNVHKIQEQLSSTQYEELVKCRSGCKLMIPKSMMKAHIKDHADKIQEAHNESRKRAKRVRLESDV</sequence>
<keyword evidence="1" id="KW-0479">Metal-binding</keyword>
<proteinExistence type="predicted"/>
<dbReference type="EMBL" id="JAPTSV010000011">
    <property type="protein sequence ID" value="KAJ1522638.1"/>
    <property type="molecule type" value="Genomic_DNA"/>
</dbReference>
<evidence type="ECO:0000313" key="8">
    <source>
        <dbReference type="EMBL" id="KAJ1522638.1"/>
    </source>
</evidence>
<dbReference type="GO" id="GO:0005634">
    <property type="term" value="C:nucleus"/>
    <property type="evidence" value="ECO:0007669"/>
    <property type="project" value="TreeGrafter"/>
</dbReference>
<evidence type="ECO:0000256" key="3">
    <source>
        <dbReference type="ARBA" id="ARBA00022771"/>
    </source>
</evidence>
<feature type="domain" description="C2H2-type" evidence="7">
    <location>
        <begin position="576"/>
        <end position="603"/>
    </location>
</feature>
<feature type="domain" description="C2H2-type" evidence="7">
    <location>
        <begin position="548"/>
        <end position="575"/>
    </location>
</feature>
<dbReference type="InterPro" id="IPR013087">
    <property type="entry name" value="Znf_C2H2_type"/>
</dbReference>
<organism evidence="8 9">
    <name type="scientific">Megalurothrips usitatus</name>
    <name type="common">bean blossom thrips</name>
    <dbReference type="NCBI Taxonomy" id="439358"/>
    <lineage>
        <taxon>Eukaryota</taxon>
        <taxon>Metazoa</taxon>
        <taxon>Ecdysozoa</taxon>
        <taxon>Arthropoda</taxon>
        <taxon>Hexapoda</taxon>
        <taxon>Insecta</taxon>
        <taxon>Pterygota</taxon>
        <taxon>Neoptera</taxon>
        <taxon>Paraneoptera</taxon>
        <taxon>Thysanoptera</taxon>
        <taxon>Terebrantia</taxon>
        <taxon>Thripoidea</taxon>
        <taxon>Thripidae</taxon>
        <taxon>Megalurothrips</taxon>
    </lineage>
</organism>